<evidence type="ECO:0000313" key="3">
    <source>
        <dbReference type="Proteomes" id="UP000664779"/>
    </source>
</evidence>
<dbReference type="PIRSF" id="PIRSF002599">
    <property type="entry name" value="Cold_shock_A"/>
    <property type="match status" value="1"/>
</dbReference>
<dbReference type="GO" id="GO:0003676">
    <property type="term" value="F:nucleic acid binding"/>
    <property type="evidence" value="ECO:0007669"/>
    <property type="project" value="InterPro"/>
</dbReference>
<dbReference type="Gene3D" id="2.40.50.140">
    <property type="entry name" value="Nucleic acid-binding proteins"/>
    <property type="match status" value="1"/>
</dbReference>
<gene>
    <name evidence="2" type="ORF">J0X15_10450</name>
</gene>
<accession>A0A939J989</accession>
<dbReference type="InterPro" id="IPR012340">
    <property type="entry name" value="NA-bd_OB-fold"/>
</dbReference>
<keyword evidence="3" id="KW-1185">Reference proteome</keyword>
<organism evidence="2 3">
    <name type="scientific">Roseibium limicola</name>
    <dbReference type="NCBI Taxonomy" id="2816037"/>
    <lineage>
        <taxon>Bacteria</taxon>
        <taxon>Pseudomonadati</taxon>
        <taxon>Pseudomonadota</taxon>
        <taxon>Alphaproteobacteria</taxon>
        <taxon>Hyphomicrobiales</taxon>
        <taxon>Stappiaceae</taxon>
        <taxon>Roseibium</taxon>
    </lineage>
</organism>
<evidence type="ECO:0000313" key="2">
    <source>
        <dbReference type="EMBL" id="MBO0345639.1"/>
    </source>
</evidence>
<evidence type="ECO:0000259" key="1">
    <source>
        <dbReference type="PROSITE" id="PS51857"/>
    </source>
</evidence>
<dbReference type="EMBL" id="JAFLNF010000004">
    <property type="protein sequence ID" value="MBO0345639.1"/>
    <property type="molecule type" value="Genomic_DNA"/>
</dbReference>
<dbReference type="AlphaFoldDB" id="A0A939J989"/>
<proteinExistence type="predicted"/>
<dbReference type="PROSITE" id="PS51857">
    <property type="entry name" value="CSD_2"/>
    <property type="match status" value="1"/>
</dbReference>
<dbReference type="InterPro" id="IPR012156">
    <property type="entry name" value="Cold_shock_CspA"/>
</dbReference>
<dbReference type="SUPFAM" id="SSF50249">
    <property type="entry name" value="Nucleic acid-binding proteins"/>
    <property type="match status" value="1"/>
</dbReference>
<name>A0A939J989_9HYPH</name>
<sequence length="66" mass="7272">MQHGNVKWFDTSRGIGRIEPEDGDDIVVNVAALRRSGIDTLSEGQLVVYDLEFSRGIAVAEDLKVL</sequence>
<reference evidence="2" key="1">
    <citation type="submission" date="2021-03" db="EMBL/GenBank/DDBJ databases">
        <title>Roseibium sp. CAU 1637 isolated from Incheon.</title>
        <authorList>
            <person name="Kim W."/>
        </authorList>
    </citation>
    <scope>NUCLEOTIDE SEQUENCE</scope>
    <source>
        <strain evidence="2">CAU 1637</strain>
    </source>
</reference>
<dbReference type="Pfam" id="PF00313">
    <property type="entry name" value="CSD"/>
    <property type="match status" value="1"/>
</dbReference>
<dbReference type="RefSeq" id="WP_206940449.1">
    <property type="nucleotide sequence ID" value="NZ_JAFLNF010000004.1"/>
</dbReference>
<feature type="domain" description="CSD" evidence="1">
    <location>
        <begin position="1"/>
        <end position="65"/>
    </location>
</feature>
<dbReference type="InterPro" id="IPR002059">
    <property type="entry name" value="CSP_DNA-bd"/>
</dbReference>
<dbReference type="Proteomes" id="UP000664779">
    <property type="component" value="Unassembled WGS sequence"/>
</dbReference>
<comment type="caution">
    <text evidence="2">The sequence shown here is derived from an EMBL/GenBank/DDBJ whole genome shotgun (WGS) entry which is preliminary data.</text>
</comment>
<protein>
    <submittedName>
        <fullName evidence="2">Cold-shock protein</fullName>
    </submittedName>
</protein>